<dbReference type="InterPro" id="IPR000531">
    <property type="entry name" value="Beta-barrel_TonB"/>
</dbReference>
<evidence type="ECO:0000256" key="12">
    <source>
        <dbReference type="RuleBase" id="RU003357"/>
    </source>
</evidence>
<keyword evidence="17" id="KW-1185">Reference proteome</keyword>
<feature type="domain" description="TonB-dependent receptor plug" evidence="15">
    <location>
        <begin position="96"/>
        <end position="205"/>
    </location>
</feature>
<keyword evidence="6" id="KW-0408">Iron</keyword>
<evidence type="ECO:0000256" key="6">
    <source>
        <dbReference type="ARBA" id="ARBA00023004"/>
    </source>
</evidence>
<comment type="similarity">
    <text evidence="11 12">Belongs to the TonB-dependent receptor family.</text>
</comment>
<evidence type="ECO:0000259" key="15">
    <source>
        <dbReference type="Pfam" id="PF07715"/>
    </source>
</evidence>
<evidence type="ECO:0000256" key="10">
    <source>
        <dbReference type="ARBA" id="ARBA00023237"/>
    </source>
</evidence>
<evidence type="ECO:0000256" key="3">
    <source>
        <dbReference type="ARBA" id="ARBA00022452"/>
    </source>
</evidence>
<evidence type="ECO:0000256" key="11">
    <source>
        <dbReference type="PROSITE-ProRule" id="PRU01360"/>
    </source>
</evidence>
<dbReference type="InterPro" id="IPR039426">
    <property type="entry name" value="TonB-dep_rcpt-like"/>
</dbReference>
<dbReference type="SUPFAM" id="SSF56935">
    <property type="entry name" value="Porins"/>
    <property type="match status" value="1"/>
</dbReference>
<name>A0A7W7AHW5_9SPHN</name>
<proteinExistence type="inferred from homology"/>
<dbReference type="CDD" id="cd01347">
    <property type="entry name" value="ligand_gated_channel"/>
    <property type="match status" value="1"/>
</dbReference>
<organism evidence="16 17">
    <name type="scientific">Sphingomonas abaci</name>
    <dbReference type="NCBI Taxonomy" id="237611"/>
    <lineage>
        <taxon>Bacteria</taxon>
        <taxon>Pseudomonadati</taxon>
        <taxon>Pseudomonadota</taxon>
        <taxon>Alphaproteobacteria</taxon>
        <taxon>Sphingomonadales</taxon>
        <taxon>Sphingomonadaceae</taxon>
        <taxon>Sphingomonas</taxon>
    </lineage>
</organism>
<sequence length="836" mass="89701">MKRGFPATMALVHRHRGALLAAAALPPSGAAAQVVPASSDGTVLVAPTVHLAPAGDTVVAPAAQPSAAGVPVANSAPSPAPASDIVVTARRRTERAQDVPIALSVVGAEQLGLRGDYRLDQVQQLVPSLQVFSFNPRNTNINIRGLGSNVALTNDGLENGVGVYIDNVYYGRVGQSQFDLVDLASVEVLRGPQGTLFGKNTTAGAINITSRLPGFQWHADGQVDVGNYDYRQVRGSLTGPLVDGLAAFRLSAAYTSRDGFLYDTTTRRRVHDYENATVRGQLLITPASTLTIRLIGDWGQQDQACCINLPVRTFATYDNGAAIANTFVQRLARFPNYTPPPIDPFARTTDANSPFQANMDTWGVSGQIDYDLGGAALTAITAVRHWDWFPRNDSDLTALSINTQNHILNFQRQVSQEVRLASTGTRSVDWLIGAYYFRQVVRGYSRAEFGSDAALALYPSDNQTVAGIATNGLLSAGRSDPHTKSGALFGQGTWHIAPTLSLTAGLRYTHEDKWGSYANDRLVAQPTTGLTAAQIARVAAIRNALAPIQAFSVDTDDDSVSGLATLGWKPGDDILVYATYSRGAKSQGLNLTNLPVGVDPVVRPESVDNYETGLKSQFLNRRVTLNLAAYQTNVRDYQTTIVQQVIGTNTYINYIANIPKVRSRGFEGDLAVHPADWLSLTGSIAYTDATYRDYPNGPTPVEALNPTAASPGGTPLRDFSGQRLAGVPKWAASVGGDATRAIGNAAEAYLHGDWSYRSSYYTVASNSRYGLVPGYGLVNARAGIRLGEGGRYDLSVWARNLFDKDYFQTLNVLNYGLVTAILGDPGTYGATLKVRF</sequence>
<evidence type="ECO:0000256" key="1">
    <source>
        <dbReference type="ARBA" id="ARBA00004571"/>
    </source>
</evidence>
<dbReference type="Pfam" id="PF00593">
    <property type="entry name" value="TonB_dep_Rec_b-barrel"/>
    <property type="match status" value="1"/>
</dbReference>
<dbReference type="Pfam" id="PF07715">
    <property type="entry name" value="Plug"/>
    <property type="match status" value="1"/>
</dbReference>
<accession>A0A7W7AHW5</accession>
<evidence type="ECO:0000313" key="16">
    <source>
        <dbReference type="EMBL" id="MBB4617323.1"/>
    </source>
</evidence>
<feature type="chain" id="PRO_5031407394" evidence="13">
    <location>
        <begin position="33"/>
        <end position="836"/>
    </location>
</feature>
<dbReference type="InterPro" id="IPR012910">
    <property type="entry name" value="Plug_dom"/>
</dbReference>
<feature type="domain" description="TonB-dependent receptor-like beta-barrel" evidence="14">
    <location>
        <begin position="402"/>
        <end position="801"/>
    </location>
</feature>
<keyword evidence="7" id="KW-0406">Ion transport</keyword>
<evidence type="ECO:0000256" key="5">
    <source>
        <dbReference type="ARBA" id="ARBA00022692"/>
    </source>
</evidence>
<feature type="signal peptide" evidence="13">
    <location>
        <begin position="1"/>
        <end position="32"/>
    </location>
</feature>
<dbReference type="InterPro" id="IPR036942">
    <property type="entry name" value="Beta-barrel_TonB_sf"/>
</dbReference>
<dbReference type="GO" id="GO:0006826">
    <property type="term" value="P:iron ion transport"/>
    <property type="evidence" value="ECO:0007669"/>
    <property type="project" value="UniProtKB-KW"/>
</dbReference>
<reference evidence="16 17" key="1">
    <citation type="submission" date="2020-08" db="EMBL/GenBank/DDBJ databases">
        <title>Genomic Encyclopedia of Type Strains, Phase IV (KMG-IV): sequencing the most valuable type-strain genomes for metagenomic binning, comparative biology and taxonomic classification.</title>
        <authorList>
            <person name="Goeker M."/>
        </authorList>
    </citation>
    <scope>NUCLEOTIDE SEQUENCE [LARGE SCALE GENOMIC DNA]</scope>
    <source>
        <strain evidence="16 17">DSM 15867</strain>
    </source>
</reference>
<evidence type="ECO:0000256" key="9">
    <source>
        <dbReference type="ARBA" id="ARBA00023136"/>
    </source>
</evidence>
<dbReference type="EMBL" id="JACHNY010000002">
    <property type="protein sequence ID" value="MBB4617323.1"/>
    <property type="molecule type" value="Genomic_DNA"/>
</dbReference>
<evidence type="ECO:0000256" key="2">
    <source>
        <dbReference type="ARBA" id="ARBA00022448"/>
    </source>
</evidence>
<keyword evidence="9 11" id="KW-0472">Membrane</keyword>
<protein>
    <submittedName>
        <fullName evidence="16">Iron complex outermembrane receptor protein</fullName>
    </submittedName>
</protein>
<dbReference type="PROSITE" id="PS52016">
    <property type="entry name" value="TONB_DEPENDENT_REC_3"/>
    <property type="match status" value="1"/>
</dbReference>
<keyword evidence="2 11" id="KW-0813">Transport</keyword>
<evidence type="ECO:0000259" key="14">
    <source>
        <dbReference type="Pfam" id="PF00593"/>
    </source>
</evidence>
<keyword evidence="5 11" id="KW-0812">Transmembrane</keyword>
<evidence type="ECO:0000256" key="4">
    <source>
        <dbReference type="ARBA" id="ARBA00022496"/>
    </source>
</evidence>
<keyword evidence="3 11" id="KW-1134">Transmembrane beta strand</keyword>
<dbReference type="AlphaFoldDB" id="A0A7W7AHW5"/>
<comment type="caution">
    <text evidence="16">The sequence shown here is derived from an EMBL/GenBank/DDBJ whole genome shotgun (WGS) entry which is preliminary data.</text>
</comment>
<gene>
    <name evidence="16" type="ORF">GGQ96_001443</name>
</gene>
<dbReference type="PANTHER" id="PTHR32552">
    <property type="entry name" value="FERRICHROME IRON RECEPTOR-RELATED"/>
    <property type="match status" value="1"/>
</dbReference>
<keyword evidence="10 11" id="KW-0998">Cell outer membrane</keyword>
<dbReference type="PANTHER" id="PTHR32552:SF81">
    <property type="entry name" value="TONB-DEPENDENT OUTER MEMBRANE RECEPTOR"/>
    <property type="match status" value="1"/>
</dbReference>
<dbReference type="GO" id="GO:0009279">
    <property type="term" value="C:cell outer membrane"/>
    <property type="evidence" value="ECO:0007669"/>
    <property type="project" value="UniProtKB-SubCell"/>
</dbReference>
<dbReference type="RefSeq" id="WP_184112998.1">
    <property type="nucleotide sequence ID" value="NZ_JACHNY010000002.1"/>
</dbReference>
<keyword evidence="4" id="KW-0410">Iron transport</keyword>
<evidence type="ECO:0000256" key="13">
    <source>
        <dbReference type="SAM" id="SignalP"/>
    </source>
</evidence>
<dbReference type="Proteomes" id="UP000574769">
    <property type="component" value="Unassembled WGS sequence"/>
</dbReference>
<keyword evidence="8 12" id="KW-0798">TonB box</keyword>
<keyword evidence="16" id="KW-0675">Receptor</keyword>
<evidence type="ECO:0000313" key="17">
    <source>
        <dbReference type="Proteomes" id="UP000574769"/>
    </source>
</evidence>
<evidence type="ECO:0000256" key="7">
    <source>
        <dbReference type="ARBA" id="ARBA00023065"/>
    </source>
</evidence>
<dbReference type="Gene3D" id="2.40.170.20">
    <property type="entry name" value="TonB-dependent receptor, beta-barrel domain"/>
    <property type="match status" value="1"/>
</dbReference>
<keyword evidence="13" id="KW-0732">Signal</keyword>
<evidence type="ECO:0000256" key="8">
    <source>
        <dbReference type="ARBA" id="ARBA00023077"/>
    </source>
</evidence>
<comment type="subcellular location">
    <subcellularLocation>
        <location evidence="1 11">Cell outer membrane</location>
        <topology evidence="1 11">Multi-pass membrane protein</topology>
    </subcellularLocation>
</comment>